<sequence>MATRVRKNGPASAGKSGGGQHALAPRMTGTAENRTAPRNLAWSDATQEVALQRGACAATVLKQGQRYYWLVPEVDGAVNGALYVGLLPLCDEPLGPTGLSCDDGAGGGGRWNWNCG</sequence>
<accession>B1G7K3</accession>
<evidence type="ECO:0000313" key="3">
    <source>
        <dbReference type="Proteomes" id="UP000005045"/>
    </source>
</evidence>
<feature type="region of interest" description="Disordered" evidence="1">
    <location>
        <begin position="1"/>
        <end position="37"/>
    </location>
</feature>
<proteinExistence type="predicted"/>
<dbReference type="EMBL" id="ABLD01000022">
    <property type="protein sequence ID" value="EDT07955.1"/>
    <property type="molecule type" value="Genomic_DNA"/>
</dbReference>
<protein>
    <submittedName>
        <fullName evidence="2">Uncharacterized protein</fullName>
    </submittedName>
</protein>
<dbReference type="AlphaFoldDB" id="B1G7K3"/>
<gene>
    <name evidence="2" type="ORF">BgramDRAFT_5329</name>
</gene>
<organism evidence="2 3">
    <name type="scientific">Paraburkholderia graminis (strain ATCC 700544 / DSM 17151 / LMG 18924 / NCIMB 13744 / C4D1M)</name>
    <dbReference type="NCBI Taxonomy" id="396598"/>
    <lineage>
        <taxon>Bacteria</taxon>
        <taxon>Pseudomonadati</taxon>
        <taxon>Pseudomonadota</taxon>
        <taxon>Betaproteobacteria</taxon>
        <taxon>Burkholderiales</taxon>
        <taxon>Burkholderiaceae</taxon>
        <taxon>Paraburkholderia</taxon>
    </lineage>
</organism>
<reference evidence="2 3" key="1">
    <citation type="submission" date="2008-03" db="EMBL/GenBank/DDBJ databases">
        <title>Sequencing of the draft genome and assembly of Burkholderia graminis C4D1M.</title>
        <authorList>
            <consortium name="US DOE Joint Genome Institute (JGI-PGF)"/>
            <person name="Copeland A."/>
            <person name="Lucas S."/>
            <person name="Lapidus A."/>
            <person name="Glavina del Rio T."/>
            <person name="Dalin E."/>
            <person name="Tice H."/>
            <person name="Bruce D."/>
            <person name="Goodwin L."/>
            <person name="Pitluck S."/>
            <person name="Larimer F."/>
            <person name="Land M.L."/>
            <person name="Hauser L."/>
            <person name="Tiedje J."/>
            <person name="Richardson P."/>
        </authorList>
    </citation>
    <scope>NUCLEOTIDE SEQUENCE [LARGE SCALE GENOMIC DNA]</scope>
    <source>
        <strain evidence="3">ATCC 700544 / DSM 17151 / LMG 18924 / NCIMB 13744 / C4D1M</strain>
    </source>
</reference>
<dbReference type="Proteomes" id="UP000005045">
    <property type="component" value="Unassembled WGS sequence"/>
</dbReference>
<name>B1G7K3_PARG4</name>
<evidence type="ECO:0000256" key="1">
    <source>
        <dbReference type="SAM" id="MobiDB-lite"/>
    </source>
</evidence>
<evidence type="ECO:0000313" key="2">
    <source>
        <dbReference type="EMBL" id="EDT07955.1"/>
    </source>
</evidence>
<keyword evidence="3" id="KW-1185">Reference proteome</keyword>
<comment type="caution">
    <text evidence="2">The sequence shown here is derived from an EMBL/GenBank/DDBJ whole genome shotgun (WGS) entry which is preliminary data.</text>
</comment>